<evidence type="ECO:0000313" key="2">
    <source>
        <dbReference type="Proteomes" id="UP000663880"/>
    </source>
</evidence>
<gene>
    <name evidence="1" type="ORF">PMACD_LOCUS10471</name>
</gene>
<proteinExistence type="predicted"/>
<keyword evidence="2" id="KW-1185">Reference proteome</keyword>
<name>A0A821UJM5_9NEOP</name>
<comment type="caution">
    <text evidence="1">The sequence shown here is derived from an EMBL/GenBank/DDBJ whole genome shotgun (WGS) entry which is preliminary data.</text>
</comment>
<dbReference type="PANTHER" id="PTHR33939">
    <property type="entry name" value="PROTEIN CBG22215"/>
    <property type="match status" value="1"/>
</dbReference>
<evidence type="ECO:0000313" key="1">
    <source>
        <dbReference type="EMBL" id="CAF4891124.1"/>
    </source>
</evidence>
<dbReference type="AlphaFoldDB" id="A0A821UJM5"/>
<reference evidence="1" key="1">
    <citation type="submission" date="2021-02" db="EMBL/GenBank/DDBJ databases">
        <authorList>
            <person name="Steward A R."/>
        </authorList>
    </citation>
    <scope>NUCLEOTIDE SEQUENCE</scope>
</reference>
<accession>A0A821UJM5</accession>
<dbReference type="PANTHER" id="PTHR33939:SF1">
    <property type="entry name" value="DUF4371 DOMAIN-CONTAINING PROTEIN"/>
    <property type="match status" value="1"/>
</dbReference>
<dbReference type="OrthoDB" id="2266637at2759"/>
<dbReference type="EMBL" id="CAJOBZ010000031">
    <property type="protein sequence ID" value="CAF4891124.1"/>
    <property type="molecule type" value="Genomic_DNA"/>
</dbReference>
<organism evidence="1 2">
    <name type="scientific">Pieris macdunnoughi</name>
    <dbReference type="NCBI Taxonomy" id="345717"/>
    <lineage>
        <taxon>Eukaryota</taxon>
        <taxon>Metazoa</taxon>
        <taxon>Ecdysozoa</taxon>
        <taxon>Arthropoda</taxon>
        <taxon>Hexapoda</taxon>
        <taxon>Insecta</taxon>
        <taxon>Pterygota</taxon>
        <taxon>Neoptera</taxon>
        <taxon>Endopterygota</taxon>
        <taxon>Lepidoptera</taxon>
        <taxon>Glossata</taxon>
        <taxon>Ditrysia</taxon>
        <taxon>Papilionoidea</taxon>
        <taxon>Pieridae</taxon>
        <taxon>Pierinae</taxon>
        <taxon>Pieris</taxon>
    </lineage>
</organism>
<sequence length="77" mass="9212">MDNASYHSRRQERVPVRFRKKQAIQDWLSSKELIFEVKETKSELLEKVKNVKERYQSYVTDEMAKQSGIEVLRLPPD</sequence>
<dbReference type="Proteomes" id="UP000663880">
    <property type="component" value="Unassembled WGS sequence"/>
</dbReference>
<protein>
    <submittedName>
        <fullName evidence="1">Uncharacterized protein</fullName>
    </submittedName>
</protein>